<dbReference type="AlphaFoldDB" id="A0A1G7Z9M1"/>
<feature type="transmembrane region" description="Helical" evidence="1">
    <location>
        <begin position="180"/>
        <end position="201"/>
    </location>
</feature>
<evidence type="ECO:0000313" key="2">
    <source>
        <dbReference type="EMBL" id="SDH05297.1"/>
    </source>
</evidence>
<feature type="transmembrane region" description="Helical" evidence="1">
    <location>
        <begin position="21"/>
        <end position="46"/>
    </location>
</feature>
<keyword evidence="1" id="KW-0472">Membrane</keyword>
<dbReference type="OrthoDB" id="4350047at2"/>
<dbReference type="RefSeq" id="WP_093088969.1">
    <property type="nucleotide sequence ID" value="NZ_FNBE01000018.1"/>
</dbReference>
<gene>
    <name evidence="2" type="ORF">SAMN05216377_11870</name>
</gene>
<feature type="transmembrane region" description="Helical" evidence="1">
    <location>
        <begin position="149"/>
        <end position="168"/>
    </location>
</feature>
<evidence type="ECO:0000313" key="3">
    <source>
        <dbReference type="Proteomes" id="UP000198967"/>
    </source>
</evidence>
<dbReference type="Proteomes" id="UP000198967">
    <property type="component" value="Unassembled WGS sequence"/>
</dbReference>
<keyword evidence="1" id="KW-1133">Transmembrane helix</keyword>
<proteinExistence type="predicted"/>
<feature type="transmembrane region" description="Helical" evidence="1">
    <location>
        <begin position="80"/>
        <end position="101"/>
    </location>
</feature>
<name>A0A1G7Z9M1_PSEOR</name>
<dbReference type="STRING" id="366584.SAMN05216377_11870"/>
<feature type="transmembrane region" description="Helical" evidence="1">
    <location>
        <begin position="113"/>
        <end position="137"/>
    </location>
</feature>
<keyword evidence="1" id="KW-0812">Transmembrane</keyword>
<evidence type="ECO:0000256" key="1">
    <source>
        <dbReference type="SAM" id="Phobius"/>
    </source>
</evidence>
<sequence>MPRRRTRHIRPREPEPEQPALATRVLRLVGSVVAPATVLTALLLYFGRLHAQGLADYFGLQYSVLDLTTQDFVVRSADGLILPAALTACAVLLALWAHWVLTRALPPPARQRALRVVIPVAAVLGCGLVTLALVDAFTPGELFDPVGELRGLCLAIGAPLLVYAVRLARTAGTGRSSGGTALAEWTAAFALVSVGLFWAAGTYAVGVGTGRARQIADLLGSMPDVTVFSEKDLNLDGQPGVSVQRCPAPERAYGYRYSGLRLVLQSGSQYLLLPVGWSVERGAAILLPRQGGVRLEFGWRSDWRPTGC</sequence>
<accession>A0A1G7Z9M1</accession>
<dbReference type="EMBL" id="FNBE01000018">
    <property type="protein sequence ID" value="SDH05297.1"/>
    <property type="molecule type" value="Genomic_DNA"/>
</dbReference>
<protein>
    <submittedName>
        <fullName evidence="2">Uncharacterized protein</fullName>
    </submittedName>
</protein>
<reference evidence="2 3" key="1">
    <citation type="submission" date="2016-10" db="EMBL/GenBank/DDBJ databases">
        <authorList>
            <person name="de Groot N.N."/>
        </authorList>
    </citation>
    <scope>NUCLEOTIDE SEQUENCE [LARGE SCALE GENOMIC DNA]</scope>
    <source>
        <strain evidence="2 3">CGMCC 4.3143</strain>
    </source>
</reference>
<keyword evidence="3" id="KW-1185">Reference proteome</keyword>
<organism evidence="2 3">
    <name type="scientific">Pseudonocardia oroxyli</name>
    <dbReference type="NCBI Taxonomy" id="366584"/>
    <lineage>
        <taxon>Bacteria</taxon>
        <taxon>Bacillati</taxon>
        <taxon>Actinomycetota</taxon>
        <taxon>Actinomycetes</taxon>
        <taxon>Pseudonocardiales</taxon>
        <taxon>Pseudonocardiaceae</taxon>
        <taxon>Pseudonocardia</taxon>
    </lineage>
</organism>